<dbReference type="Gene3D" id="3.40.50.300">
    <property type="entry name" value="P-loop containing nucleotide triphosphate hydrolases"/>
    <property type="match status" value="2"/>
</dbReference>
<dbReference type="Gene3D" id="1.20.272.40">
    <property type="match status" value="1"/>
</dbReference>
<evidence type="ECO:0000313" key="9">
    <source>
        <dbReference type="EMBL" id="CAJ1926096.1"/>
    </source>
</evidence>
<dbReference type="GO" id="GO:0005524">
    <property type="term" value="F:ATP binding"/>
    <property type="evidence" value="ECO:0007669"/>
    <property type="project" value="UniProtKB-KW"/>
</dbReference>
<feature type="domain" description="Helicase C-terminal" evidence="8">
    <location>
        <begin position="294"/>
        <end position="497"/>
    </location>
</feature>
<protein>
    <recommendedName>
        <fullName evidence="8">Helicase C-terminal domain-containing protein</fullName>
    </recommendedName>
</protein>
<organism evidence="9 10">
    <name type="scientific">Sphenostylis stenocarpa</name>
    <dbReference type="NCBI Taxonomy" id="92480"/>
    <lineage>
        <taxon>Eukaryota</taxon>
        <taxon>Viridiplantae</taxon>
        <taxon>Streptophyta</taxon>
        <taxon>Embryophyta</taxon>
        <taxon>Tracheophyta</taxon>
        <taxon>Spermatophyta</taxon>
        <taxon>Magnoliopsida</taxon>
        <taxon>eudicotyledons</taxon>
        <taxon>Gunneridae</taxon>
        <taxon>Pentapetalae</taxon>
        <taxon>rosids</taxon>
        <taxon>fabids</taxon>
        <taxon>Fabales</taxon>
        <taxon>Fabaceae</taxon>
        <taxon>Papilionoideae</taxon>
        <taxon>50 kb inversion clade</taxon>
        <taxon>NPAAA clade</taxon>
        <taxon>indigoferoid/millettioid clade</taxon>
        <taxon>Phaseoleae</taxon>
        <taxon>Sphenostylis</taxon>
    </lineage>
</organism>
<dbReference type="GO" id="GO:0042645">
    <property type="term" value="C:mitochondrial nucleoid"/>
    <property type="evidence" value="ECO:0007669"/>
    <property type="project" value="UniProtKB-SubCell"/>
</dbReference>
<gene>
    <name evidence="9" type="ORF">AYBTSS11_LOCUS3948</name>
</gene>
<dbReference type="FunFam" id="1.20.58.1080:FF:000003">
    <property type="entry name" value="DExH-box ATP-dependent RNA helicase DExH16 mitochondrial"/>
    <property type="match status" value="1"/>
</dbReference>
<sequence>MHSDINIAATNILVTHAALHTYHSFHSPSLYFFSSLHKNCPKNDEMLGECKSGGERWKWRGVRVAGCMVKGSNFFDPSTAIHSFLLLFYFLSYPILLPFDPFLSDFTFTLSSQQWLPFFFAATATYSLALSSELFRLYFQFKFQSVGGAANMVHLYSSSSGPVRNDFTDLTCPHTWYPLARMKHRRVILHVGPTNSGKTHHALKQLESSASGVYCGPLRLLAWEIAKRLNKAQVPCDLITGQEREEVDGANHKAVTVEMADVSANYQCAVIDEIQARIAADELHLCGDPAAVPLIQEILKFTGDEVEVQFYERLSPLIPLNVPLGSFSNVRNGDCIVTFSRSRAHFAPLSCNTAAGYLPIEKRIEREGKHLCSVVYGSLPPETRTRQASMFNDASSEFDVLVASDAIGMGLNLNISRIIFSTTKKFDGNEVRDLTVPEIKQIAGRAGRYGSNFPEGEVTCLDEEDLPLLHSSLNSPSPILDRAGLLPTFDLMYMYSRLHPRKGFYQILKVAAVIDEFPLGLREKYLFCISPAEMDDEISSQGLTQFAENYAKKGLVRLREIFTPGSLNVPKTPAALKELESIHKVLDLYVWLSFRLEESFPDREVAASQKAICSMLIEEFLERLGWQRPMARRRLASNKEAIPLMAFSNNRYTSAAQKQIASAPFLNLT</sequence>
<comment type="subunit">
    <text evidence="2">Homodimer; in free form. Component of the mitochondrial degradosome (mtEXO) complex which is a heteropentamer containing 2 copies of SUPV3L1 and 3 copies of PNPT1.</text>
</comment>
<keyword evidence="7" id="KW-0496">Mitochondrion</keyword>
<evidence type="ECO:0000256" key="1">
    <source>
        <dbReference type="ARBA" id="ARBA00004436"/>
    </source>
</evidence>
<name>A0AA86RT57_9FABA</name>
<dbReference type="GO" id="GO:0016887">
    <property type="term" value="F:ATP hydrolysis activity"/>
    <property type="evidence" value="ECO:0007669"/>
    <property type="project" value="EnsemblPlants"/>
</dbReference>
<dbReference type="InterPro" id="IPR027417">
    <property type="entry name" value="P-loop_NTPase"/>
</dbReference>
<dbReference type="InterPro" id="IPR022192">
    <property type="entry name" value="SUV3_C"/>
</dbReference>
<dbReference type="GO" id="GO:0010929">
    <property type="term" value="P:positive regulation of auxin mediated signaling pathway"/>
    <property type="evidence" value="ECO:0007669"/>
    <property type="project" value="EnsemblPlants"/>
</dbReference>
<dbReference type="InterPro" id="IPR041082">
    <property type="entry name" value="Suv3_C_1"/>
</dbReference>
<dbReference type="EMBL" id="OY731399">
    <property type="protein sequence ID" value="CAJ1926096.1"/>
    <property type="molecule type" value="Genomic_DNA"/>
</dbReference>
<keyword evidence="4" id="KW-0378">Hydrolase</keyword>
<dbReference type="SUPFAM" id="SSF52540">
    <property type="entry name" value="P-loop containing nucleoside triphosphate hydrolases"/>
    <property type="match status" value="1"/>
</dbReference>
<evidence type="ECO:0000256" key="5">
    <source>
        <dbReference type="ARBA" id="ARBA00022806"/>
    </source>
</evidence>
<evidence type="ECO:0000313" key="10">
    <source>
        <dbReference type="Proteomes" id="UP001189624"/>
    </source>
</evidence>
<dbReference type="Gene3D" id="1.20.58.1080">
    <property type="match status" value="1"/>
</dbReference>
<dbReference type="Pfam" id="PF00271">
    <property type="entry name" value="Helicase_C"/>
    <property type="match status" value="1"/>
</dbReference>
<dbReference type="InterPro" id="IPR001650">
    <property type="entry name" value="Helicase_C-like"/>
</dbReference>
<keyword evidence="5" id="KW-0347">Helicase</keyword>
<dbReference type="GO" id="GO:0003724">
    <property type="term" value="F:RNA helicase activity"/>
    <property type="evidence" value="ECO:0007669"/>
    <property type="project" value="EnsemblPlants"/>
</dbReference>
<evidence type="ECO:0000256" key="7">
    <source>
        <dbReference type="ARBA" id="ARBA00023271"/>
    </source>
</evidence>
<keyword evidence="10" id="KW-1185">Reference proteome</keyword>
<accession>A0AA86RT57</accession>
<evidence type="ECO:0000256" key="3">
    <source>
        <dbReference type="ARBA" id="ARBA00022741"/>
    </source>
</evidence>
<dbReference type="AlphaFoldDB" id="A0AA86RT57"/>
<keyword evidence="7" id="KW-1135">Mitochondrion nucleoid</keyword>
<reference evidence="9" key="1">
    <citation type="submission" date="2023-10" db="EMBL/GenBank/DDBJ databases">
        <authorList>
            <person name="Domelevo Entfellner J.-B."/>
        </authorList>
    </citation>
    <scope>NUCLEOTIDE SEQUENCE</scope>
</reference>
<dbReference type="GO" id="GO:0003678">
    <property type="term" value="F:DNA helicase activity"/>
    <property type="evidence" value="ECO:0007669"/>
    <property type="project" value="EnsemblPlants"/>
</dbReference>
<dbReference type="GO" id="GO:0009651">
    <property type="term" value="P:response to salt stress"/>
    <property type="evidence" value="ECO:0007669"/>
    <property type="project" value="EnsemblPlants"/>
</dbReference>
<dbReference type="Pfam" id="PF18147">
    <property type="entry name" value="Suv3_C_1"/>
    <property type="match status" value="1"/>
</dbReference>
<dbReference type="Pfam" id="PF12513">
    <property type="entry name" value="SUV3_C"/>
    <property type="match status" value="1"/>
</dbReference>
<keyword evidence="3" id="KW-0547">Nucleotide-binding</keyword>
<dbReference type="PANTHER" id="PTHR12131:SF1">
    <property type="entry name" value="ATP-DEPENDENT RNA HELICASE SUPV3L1, MITOCHONDRIAL-RELATED"/>
    <property type="match status" value="1"/>
</dbReference>
<dbReference type="Proteomes" id="UP001189624">
    <property type="component" value="Chromosome 2"/>
</dbReference>
<proteinExistence type="predicted"/>
<comment type="subcellular location">
    <subcellularLocation>
        <location evidence="1">Mitochondrion matrix</location>
        <location evidence="1">Mitochondrion nucleoid</location>
    </subcellularLocation>
</comment>
<evidence type="ECO:0000256" key="6">
    <source>
        <dbReference type="ARBA" id="ARBA00022840"/>
    </source>
</evidence>
<dbReference type="InterPro" id="IPR055206">
    <property type="entry name" value="DEXQc_SUV3"/>
</dbReference>
<dbReference type="FunFam" id="3.40.50.300:FF:003871">
    <property type="entry name" value="DExH-box ATP-dependent RNA helicase DExH18 mitochondrial"/>
    <property type="match status" value="1"/>
</dbReference>
<evidence type="ECO:0000259" key="8">
    <source>
        <dbReference type="PROSITE" id="PS51194"/>
    </source>
</evidence>
<dbReference type="PROSITE" id="PS51194">
    <property type="entry name" value="HELICASE_CTER"/>
    <property type="match status" value="1"/>
</dbReference>
<dbReference type="PANTHER" id="PTHR12131">
    <property type="entry name" value="ATP-DEPENDENT RNA AND DNA HELICASE"/>
    <property type="match status" value="1"/>
</dbReference>
<dbReference type="GO" id="GO:1902584">
    <property type="term" value="P:positive regulation of response to water deprivation"/>
    <property type="evidence" value="ECO:0007669"/>
    <property type="project" value="EnsemblPlants"/>
</dbReference>
<dbReference type="FunFam" id="3.40.50.300:FF:001109">
    <property type="entry name" value="ATP-dependent RNA helicase suv3, mitochondrial"/>
    <property type="match status" value="1"/>
</dbReference>
<dbReference type="InterPro" id="IPR050699">
    <property type="entry name" value="RNA-DNA_Helicase"/>
</dbReference>
<evidence type="ECO:0000256" key="2">
    <source>
        <dbReference type="ARBA" id="ARBA00011661"/>
    </source>
</evidence>
<dbReference type="GO" id="GO:0045025">
    <property type="term" value="C:mitochondrial degradosome"/>
    <property type="evidence" value="ECO:0007669"/>
    <property type="project" value="TreeGrafter"/>
</dbReference>
<dbReference type="CDD" id="cd18805">
    <property type="entry name" value="SF2_C_suv3"/>
    <property type="match status" value="1"/>
</dbReference>
<dbReference type="GO" id="GO:0009939">
    <property type="term" value="P:positive regulation of gibberellic acid mediated signaling pathway"/>
    <property type="evidence" value="ECO:0007669"/>
    <property type="project" value="EnsemblPlants"/>
</dbReference>
<evidence type="ECO:0000256" key="4">
    <source>
        <dbReference type="ARBA" id="ARBA00022801"/>
    </source>
</evidence>
<dbReference type="GO" id="GO:1901002">
    <property type="term" value="P:positive regulation of response to salt stress"/>
    <property type="evidence" value="ECO:0007669"/>
    <property type="project" value="EnsemblPlants"/>
</dbReference>
<dbReference type="Gramene" id="rna-AYBTSS11_LOCUS3948">
    <property type="protein sequence ID" value="CAJ1926096.1"/>
    <property type="gene ID" value="gene-AYBTSS11_LOCUS3948"/>
</dbReference>
<dbReference type="GO" id="GO:0080038">
    <property type="term" value="P:positive regulation of cytokinin-activated signaling pathway"/>
    <property type="evidence" value="ECO:0007669"/>
    <property type="project" value="EnsemblPlants"/>
</dbReference>
<dbReference type="GO" id="GO:0000965">
    <property type="term" value="P:mitochondrial RNA 3'-end processing"/>
    <property type="evidence" value="ECO:0007669"/>
    <property type="project" value="TreeGrafter"/>
</dbReference>
<dbReference type="SMART" id="SM00490">
    <property type="entry name" value="HELICc"/>
    <property type="match status" value="1"/>
</dbReference>
<keyword evidence="6" id="KW-0067">ATP-binding</keyword>
<dbReference type="Pfam" id="PF22527">
    <property type="entry name" value="DEXQc_Suv3"/>
    <property type="match status" value="1"/>
</dbReference>